<reference evidence="1 2" key="1">
    <citation type="journal article" date="2018" name="Arch. Microbiol.">
        <title>New insights into the metabolic potential of the phototrophic purple bacterium Rhodopila globiformis DSM 161(T) from its draft genome sequence and evidence for a vanadium-dependent nitrogenase.</title>
        <authorList>
            <person name="Imhoff J.F."/>
            <person name="Rahn T."/>
            <person name="Kunzel S."/>
            <person name="Neulinger S.C."/>
        </authorList>
    </citation>
    <scope>NUCLEOTIDE SEQUENCE [LARGE SCALE GENOMIC DNA]</scope>
    <source>
        <strain evidence="1 2">DSM 16996</strain>
    </source>
</reference>
<keyword evidence="2" id="KW-1185">Reference proteome</keyword>
<sequence>MDRDLRRLTLVYPVAAEDRVVDFLLDLAPPVPGFTSWRAEGHGASFDGKSPREKVRGCIERNMLVMVIERARLADLLAEVRAGCAIPDLAYWVEPVESFGRFK</sequence>
<comment type="caution">
    <text evidence="1">The sequence shown here is derived from an EMBL/GenBank/DDBJ whole genome shotgun (WGS) entry which is preliminary data.</text>
</comment>
<dbReference type="Gene3D" id="3.30.70.120">
    <property type="match status" value="1"/>
</dbReference>
<dbReference type="InterPro" id="IPR021634">
    <property type="entry name" value="DUF3240"/>
</dbReference>
<evidence type="ECO:0008006" key="3">
    <source>
        <dbReference type="Google" id="ProtNLM"/>
    </source>
</evidence>
<accession>A0A2S6MX64</accession>
<evidence type="ECO:0000313" key="1">
    <source>
        <dbReference type="EMBL" id="PPQ26955.1"/>
    </source>
</evidence>
<gene>
    <name evidence="1" type="ORF">CCR94_21265</name>
</gene>
<protein>
    <recommendedName>
        <fullName evidence="3">DUF3240 domain-containing protein</fullName>
    </recommendedName>
</protein>
<dbReference type="RefSeq" id="WP_104510089.1">
    <property type="nucleotide sequence ID" value="NZ_JACIGC010000012.1"/>
</dbReference>
<dbReference type="Proteomes" id="UP000239089">
    <property type="component" value="Unassembled WGS sequence"/>
</dbReference>
<evidence type="ECO:0000313" key="2">
    <source>
        <dbReference type="Proteomes" id="UP000239089"/>
    </source>
</evidence>
<proteinExistence type="predicted"/>
<dbReference type="AlphaFoldDB" id="A0A2S6MX64"/>
<organism evidence="1 2">
    <name type="scientific">Rhodoblastus sphagnicola</name>
    <dbReference type="NCBI Taxonomy" id="333368"/>
    <lineage>
        <taxon>Bacteria</taxon>
        <taxon>Pseudomonadati</taxon>
        <taxon>Pseudomonadota</taxon>
        <taxon>Alphaproteobacteria</taxon>
        <taxon>Hyphomicrobiales</taxon>
        <taxon>Rhodoblastaceae</taxon>
        <taxon>Rhodoblastus</taxon>
    </lineage>
</organism>
<dbReference type="EMBL" id="NHSJ01000129">
    <property type="protein sequence ID" value="PPQ26955.1"/>
    <property type="molecule type" value="Genomic_DNA"/>
</dbReference>
<dbReference type="InterPro" id="IPR015867">
    <property type="entry name" value="N-reg_PII/ATP_PRibTrfase_C"/>
</dbReference>
<name>A0A2S6MX64_9HYPH</name>
<dbReference type="Pfam" id="PF11582">
    <property type="entry name" value="DUF3240"/>
    <property type="match status" value="1"/>
</dbReference>
<dbReference type="OrthoDB" id="7619919at2"/>